<dbReference type="InterPro" id="IPR001949">
    <property type="entry name" value="NADH-UbQ_OxRdtase_51kDa_CS"/>
</dbReference>
<dbReference type="InterPro" id="IPR028261">
    <property type="entry name" value="DPD_II"/>
</dbReference>
<dbReference type="Gene3D" id="3.50.50.60">
    <property type="entry name" value="FAD/NAD(P)-binding domain"/>
    <property type="match status" value="2"/>
</dbReference>
<dbReference type="AlphaFoldDB" id="A0A212LB32"/>
<dbReference type="Pfam" id="PF07992">
    <property type="entry name" value="Pyr_redox_2"/>
    <property type="match status" value="1"/>
</dbReference>
<feature type="domain" description="NADH-ubiquinone oxidoreductase 51kDa subunit iron-sulphur binding" evidence="1">
    <location>
        <begin position="35"/>
        <end position="80"/>
    </location>
</feature>
<dbReference type="GO" id="GO:0008137">
    <property type="term" value="F:NADH dehydrogenase (ubiquinone) activity"/>
    <property type="evidence" value="ECO:0007669"/>
    <property type="project" value="InterPro"/>
</dbReference>
<dbReference type="Pfam" id="PF10589">
    <property type="entry name" value="NADH_4Fe-4S"/>
    <property type="match status" value="1"/>
</dbReference>
<dbReference type="Gene3D" id="1.10.1060.10">
    <property type="entry name" value="Alpha-helical ferredoxin"/>
    <property type="match status" value="1"/>
</dbReference>
<dbReference type="EMBL" id="FMJC01000002">
    <property type="protein sequence ID" value="SCM74773.1"/>
    <property type="molecule type" value="Genomic_DNA"/>
</dbReference>
<dbReference type="PANTHER" id="PTHR42783:SF3">
    <property type="entry name" value="GLUTAMATE SYNTHASE [NADPH] SMALL CHAIN-RELATED"/>
    <property type="match status" value="1"/>
</dbReference>
<reference evidence="2" key="1">
    <citation type="submission" date="2016-08" db="EMBL/GenBank/DDBJ databases">
        <authorList>
            <person name="Seilhamer J.J."/>
        </authorList>
    </citation>
    <scope>NUCLEOTIDE SEQUENCE</scope>
    <source>
        <strain evidence="2">86-1</strain>
    </source>
</reference>
<dbReference type="InterPro" id="IPR009051">
    <property type="entry name" value="Helical_ferredxn"/>
</dbReference>
<dbReference type="GO" id="GO:0010181">
    <property type="term" value="F:FMN binding"/>
    <property type="evidence" value="ECO:0007669"/>
    <property type="project" value="InterPro"/>
</dbReference>
<accession>A0A212LB32</accession>
<gene>
    <name evidence="2" type="ORF">KL86DES1_22146</name>
</gene>
<evidence type="ECO:0000313" key="2">
    <source>
        <dbReference type="EMBL" id="SCM74773.1"/>
    </source>
</evidence>
<dbReference type="PROSITE" id="PS00645">
    <property type="entry name" value="COMPLEX1_51K_2"/>
    <property type="match status" value="1"/>
</dbReference>
<dbReference type="SUPFAM" id="SSF140490">
    <property type="entry name" value="Nqo1C-terminal domain-like"/>
    <property type="match status" value="1"/>
</dbReference>
<dbReference type="SUPFAM" id="SSF51971">
    <property type="entry name" value="Nucleotide-binding domain"/>
    <property type="match status" value="1"/>
</dbReference>
<organism evidence="2">
    <name type="scientific">uncultured Desulfovibrio sp</name>
    <dbReference type="NCBI Taxonomy" id="167968"/>
    <lineage>
        <taxon>Bacteria</taxon>
        <taxon>Pseudomonadati</taxon>
        <taxon>Thermodesulfobacteriota</taxon>
        <taxon>Desulfovibrionia</taxon>
        <taxon>Desulfovibrionales</taxon>
        <taxon>Desulfovibrionaceae</taxon>
        <taxon>Desulfovibrio</taxon>
        <taxon>environmental samples</taxon>
    </lineage>
</organism>
<dbReference type="InterPro" id="IPR019575">
    <property type="entry name" value="Nuop51_4Fe4S-bd"/>
</dbReference>
<dbReference type="PRINTS" id="PR00419">
    <property type="entry name" value="ADXRDTASE"/>
</dbReference>
<dbReference type="PANTHER" id="PTHR42783">
    <property type="entry name" value="GLUTAMATE SYNTHASE [NADPH] SMALL CHAIN"/>
    <property type="match status" value="1"/>
</dbReference>
<dbReference type="Pfam" id="PF14691">
    <property type="entry name" value="Fer4_20"/>
    <property type="match status" value="1"/>
</dbReference>
<dbReference type="InterPro" id="IPR037207">
    <property type="entry name" value="Nuop51_4Fe4S-bd_sf"/>
</dbReference>
<evidence type="ECO:0000259" key="1">
    <source>
        <dbReference type="SMART" id="SM00928"/>
    </source>
</evidence>
<dbReference type="InterPro" id="IPR036188">
    <property type="entry name" value="FAD/NAD-bd_sf"/>
</dbReference>
<proteinExistence type="predicted"/>
<protein>
    <submittedName>
        <fullName evidence="2">FAD-dependent pyridine nucleotide-disulphide oxidoreductase</fullName>
    </submittedName>
</protein>
<name>A0A212LB32_9BACT</name>
<dbReference type="GO" id="GO:0051539">
    <property type="term" value="F:4 iron, 4 sulfur cluster binding"/>
    <property type="evidence" value="ECO:0007669"/>
    <property type="project" value="InterPro"/>
</dbReference>
<dbReference type="RefSeq" id="WP_179981319.1">
    <property type="nucleotide sequence ID" value="NZ_LT608333.1"/>
</dbReference>
<dbReference type="SMART" id="SM00928">
    <property type="entry name" value="NADH_4Fe-4S"/>
    <property type="match status" value="1"/>
</dbReference>
<sequence>MLTIDTWRGKKAPETQRAFMGWGGLTVTDDTVDVLDMLRAYYAVASGESCGQCFPCRSGLKRIAARLDQMCQGQERADDLQYLRELAAMVRASARCDIGQTSPQPLLDVLEQAPQLLKARKTSGGAYTSMVTAPCVNACPGHVTIPEYIEDIRFRRFDKGLERVMENCPMPGTIGRVCERPCEAACKRGLKGKPVAIRNLKRFLFDHNAALNQPPVPQKPAAHGKKVAIIGGGPAGLSCAYYLAHLGVAPTIFERHDVCGGMAKFGIPDFRLPPSVLTREINVVAAAGSDIRTGIEIGRDISVDQLHDEGFEAIFIAAGAPHAPGMRCEGEDSCPQGYLSGIHYLHEATMGRQAVSGTRLVVVGGGNVAMDCARTALRHGFKEVRVVYRRTEAEMPADPVEIEEAREEGTLFTFLAAPLRIENIDGRVTGLVCQKMELGPADDSGRRRPVPVEGADFELPCDAIVYAIGQKVALEVILKGKDGALNKYRTLDAHDITGEVSALPRFFGGGDCVTGPSSLIAALAAGKRAAAHIAAHLNGEDDGPTVREKLEQALMSINMLDTEDAVPLEDPTPPMPIHAIPLRERLHGFTEVETEPLEWEAVRESSRCLRCLRVVMTAP</sequence>
<dbReference type="InterPro" id="IPR023753">
    <property type="entry name" value="FAD/NAD-binding_dom"/>
</dbReference>
<dbReference type="GO" id="GO:0016491">
    <property type="term" value="F:oxidoreductase activity"/>
    <property type="evidence" value="ECO:0007669"/>
    <property type="project" value="InterPro"/>
</dbReference>
<dbReference type="SUPFAM" id="SSF46548">
    <property type="entry name" value="alpha-helical ferredoxin"/>
    <property type="match status" value="1"/>
</dbReference>